<organism evidence="1 2">
    <name type="scientific">Palaeococcus pacificus DY20341</name>
    <dbReference type="NCBI Taxonomy" id="1343739"/>
    <lineage>
        <taxon>Archaea</taxon>
        <taxon>Methanobacteriati</taxon>
        <taxon>Methanobacteriota</taxon>
        <taxon>Thermococci</taxon>
        <taxon>Thermococcales</taxon>
        <taxon>Thermococcaceae</taxon>
        <taxon>Palaeococcus</taxon>
    </lineage>
</organism>
<dbReference type="RefSeq" id="WP_048165175.1">
    <property type="nucleotide sequence ID" value="NZ_CP006019.1"/>
</dbReference>
<dbReference type="EMBL" id="CP006019">
    <property type="protein sequence ID" value="AIF69637.1"/>
    <property type="molecule type" value="Genomic_DNA"/>
</dbReference>
<accession>A0A075LUI1</accession>
<dbReference type="HOGENOM" id="CLU_1536715_0_0_2"/>
<proteinExistence type="predicted"/>
<dbReference type="GeneID" id="24842358"/>
<sequence length="174" mass="20489">MLNKDYERELREKIKDLGRKLGFEVAEEWTPEPLRKEDRREVYIPRIDVVWYKRADPRFVKFLKAINGKMKERMSVNDGEEWLGILPKYRDVDKEVVIGFELELSDRPTKYILGDIANLSRMCDYGFIVIKDVENLVKRSIKASRAFSILHGASNVFVISPEELEEVIKKIVLR</sequence>
<evidence type="ECO:0000313" key="1">
    <source>
        <dbReference type="EMBL" id="AIF69637.1"/>
    </source>
</evidence>
<dbReference type="KEGG" id="ppac:PAP_06185"/>
<dbReference type="STRING" id="1343739.PAP_06185"/>
<name>A0A075LUI1_9EURY</name>
<reference evidence="1 2" key="2">
    <citation type="journal article" date="2015" name="Genome Announc.">
        <title>Complete Genome Sequence of Hyperthermophilic Piezophilic Archaeon Palaeococcus pacificus DY20341T, Isolated from Deep-Sea Hydrothermal Sediments.</title>
        <authorList>
            <person name="Zeng X."/>
            <person name="Jebbar M."/>
            <person name="Shao Z."/>
        </authorList>
    </citation>
    <scope>NUCLEOTIDE SEQUENCE [LARGE SCALE GENOMIC DNA]</scope>
    <source>
        <strain evidence="1 2">DY20341</strain>
    </source>
</reference>
<dbReference type="AlphaFoldDB" id="A0A075LUI1"/>
<reference evidence="2" key="1">
    <citation type="submission" date="2013-06" db="EMBL/GenBank/DDBJ databases">
        <title>Complete Genome Sequence of Hyperthermophilic Palaeococcus pacificus DY20341T, Isolated from a Deep-Sea Hydrothermal Sediments.</title>
        <authorList>
            <person name="Zeng X."/>
            <person name="Shao Z."/>
        </authorList>
    </citation>
    <scope>NUCLEOTIDE SEQUENCE [LARGE SCALE GENOMIC DNA]</scope>
    <source>
        <strain evidence="2">DY20341</strain>
    </source>
</reference>
<evidence type="ECO:0000313" key="2">
    <source>
        <dbReference type="Proteomes" id="UP000027981"/>
    </source>
</evidence>
<dbReference type="eggNOG" id="ENOG502N55Y">
    <property type="taxonomic scope" value="Archaea"/>
</dbReference>
<dbReference type="OrthoDB" id="376112at2157"/>
<keyword evidence="2" id="KW-1185">Reference proteome</keyword>
<protein>
    <submittedName>
        <fullName evidence="1">Uncharacterized protein</fullName>
    </submittedName>
</protein>
<dbReference type="Proteomes" id="UP000027981">
    <property type="component" value="Chromosome"/>
</dbReference>
<gene>
    <name evidence="1" type="ORF">PAP_06185</name>
</gene>